<dbReference type="Pfam" id="PF00642">
    <property type="entry name" value="zf-CCCH"/>
    <property type="match status" value="1"/>
</dbReference>
<keyword evidence="4" id="KW-0238">DNA-binding</keyword>
<evidence type="ECO:0000259" key="6">
    <source>
        <dbReference type="PROSITE" id="PS50103"/>
    </source>
</evidence>
<keyword evidence="8" id="KW-1185">Reference proteome</keyword>
<dbReference type="Gene3D" id="2.30.30.1190">
    <property type="match status" value="1"/>
</dbReference>
<dbReference type="GO" id="GO:0008270">
    <property type="term" value="F:zinc ion binding"/>
    <property type="evidence" value="ECO:0007669"/>
    <property type="project" value="UniProtKB-KW"/>
</dbReference>
<comment type="caution">
    <text evidence="7">The sequence shown here is derived from an EMBL/GenBank/DDBJ whole genome shotgun (WGS) entry which is preliminary data.</text>
</comment>
<dbReference type="SMART" id="SM00356">
    <property type="entry name" value="ZnF_C3H1"/>
    <property type="match status" value="2"/>
</dbReference>
<evidence type="ECO:0000313" key="8">
    <source>
        <dbReference type="Proteomes" id="UP001443914"/>
    </source>
</evidence>
<proteinExistence type="predicted"/>
<dbReference type="EMBL" id="JBDFQZ010000004">
    <property type="protein sequence ID" value="KAK9732821.1"/>
    <property type="molecule type" value="Genomic_DNA"/>
</dbReference>
<organism evidence="7 8">
    <name type="scientific">Saponaria officinalis</name>
    <name type="common">Common soapwort</name>
    <name type="synonym">Lychnis saponaria</name>
    <dbReference type="NCBI Taxonomy" id="3572"/>
    <lineage>
        <taxon>Eukaryota</taxon>
        <taxon>Viridiplantae</taxon>
        <taxon>Streptophyta</taxon>
        <taxon>Embryophyta</taxon>
        <taxon>Tracheophyta</taxon>
        <taxon>Spermatophyta</taxon>
        <taxon>Magnoliopsida</taxon>
        <taxon>eudicotyledons</taxon>
        <taxon>Gunneridae</taxon>
        <taxon>Pentapetalae</taxon>
        <taxon>Caryophyllales</taxon>
        <taxon>Caryophyllaceae</taxon>
        <taxon>Caryophylleae</taxon>
        <taxon>Saponaria</taxon>
    </lineage>
</organism>
<evidence type="ECO:0000256" key="1">
    <source>
        <dbReference type="ARBA" id="ARBA00022723"/>
    </source>
</evidence>
<feature type="domain" description="C3H1-type" evidence="6">
    <location>
        <begin position="86"/>
        <end position="114"/>
    </location>
</feature>
<dbReference type="PROSITE" id="PS50103">
    <property type="entry name" value="ZF_C3H1"/>
    <property type="match status" value="2"/>
</dbReference>
<dbReference type="PANTHER" id="PTHR12506">
    <property type="entry name" value="PROTEIN PHOSPHATASE RELATED"/>
    <property type="match status" value="1"/>
</dbReference>
<evidence type="ECO:0000313" key="7">
    <source>
        <dbReference type="EMBL" id="KAK9732821.1"/>
    </source>
</evidence>
<feature type="zinc finger region" description="C3H1-type" evidence="5">
    <location>
        <begin position="136"/>
        <end position="164"/>
    </location>
</feature>
<evidence type="ECO:0000256" key="2">
    <source>
        <dbReference type="ARBA" id="ARBA00022771"/>
    </source>
</evidence>
<dbReference type="GO" id="GO:0003677">
    <property type="term" value="F:DNA binding"/>
    <property type="evidence" value="ECO:0007669"/>
    <property type="project" value="UniProtKB-KW"/>
</dbReference>
<dbReference type="Gene3D" id="4.10.1000.10">
    <property type="entry name" value="Zinc finger, CCCH-type"/>
    <property type="match status" value="1"/>
</dbReference>
<dbReference type="InterPro" id="IPR050974">
    <property type="entry name" value="Plant_ZF_CCCH"/>
</dbReference>
<keyword evidence="3 5" id="KW-0862">Zinc</keyword>
<dbReference type="SUPFAM" id="SSF90229">
    <property type="entry name" value="CCCH zinc finger"/>
    <property type="match status" value="2"/>
</dbReference>
<dbReference type="GO" id="GO:0003729">
    <property type="term" value="F:mRNA binding"/>
    <property type="evidence" value="ECO:0007669"/>
    <property type="project" value="UniProtKB-ARBA"/>
</dbReference>
<dbReference type="Proteomes" id="UP001443914">
    <property type="component" value="Unassembled WGS sequence"/>
</dbReference>
<reference evidence="7" key="1">
    <citation type="submission" date="2024-03" db="EMBL/GenBank/DDBJ databases">
        <title>WGS assembly of Saponaria officinalis var. Norfolk2.</title>
        <authorList>
            <person name="Jenkins J."/>
            <person name="Shu S."/>
            <person name="Grimwood J."/>
            <person name="Barry K."/>
            <person name="Goodstein D."/>
            <person name="Schmutz J."/>
            <person name="Leebens-Mack J."/>
            <person name="Osbourn A."/>
        </authorList>
    </citation>
    <scope>NUCLEOTIDE SEQUENCE [LARGE SCALE GENOMIC DNA]</scope>
    <source>
        <strain evidence="7">JIC</strain>
    </source>
</reference>
<dbReference type="PANTHER" id="PTHR12506:SF75">
    <property type="entry name" value="ZINC FINGER CCCH DOMAIN-CONTAINING PROTEIN 67-LIKE"/>
    <property type="match status" value="1"/>
</dbReference>
<evidence type="ECO:0000256" key="3">
    <source>
        <dbReference type="ARBA" id="ARBA00022833"/>
    </source>
</evidence>
<gene>
    <name evidence="7" type="ORF">RND81_04G024700</name>
</gene>
<dbReference type="InterPro" id="IPR000571">
    <property type="entry name" value="Znf_CCCH"/>
</dbReference>
<dbReference type="AlphaFoldDB" id="A0AAW1LHY4"/>
<name>A0AAW1LHY4_SAPOF</name>
<evidence type="ECO:0000256" key="4">
    <source>
        <dbReference type="ARBA" id="ARBA00023125"/>
    </source>
</evidence>
<evidence type="ECO:0000256" key="5">
    <source>
        <dbReference type="PROSITE-ProRule" id="PRU00723"/>
    </source>
</evidence>
<keyword evidence="2 5" id="KW-0863">Zinc-finger</keyword>
<keyword evidence="1 5" id="KW-0479">Metal-binding</keyword>
<feature type="zinc finger region" description="C3H1-type" evidence="5">
    <location>
        <begin position="86"/>
        <end position="114"/>
    </location>
</feature>
<feature type="domain" description="C3H1-type" evidence="6">
    <location>
        <begin position="136"/>
        <end position="164"/>
    </location>
</feature>
<dbReference type="InterPro" id="IPR036855">
    <property type="entry name" value="Znf_CCCH_sf"/>
</dbReference>
<protein>
    <recommendedName>
        <fullName evidence="6">C3H1-type domain-containing protein</fullName>
    </recommendedName>
</protein>
<sequence length="205" mass="23301">MGTWEEESSALFESHNAINKDNLCVNVDVNGDVDGNECGDHEKDVVVINEGGDVVEQLEKLELQNNGSDDSKIDENEAKNRVYPLRPYAVDCSFYSKTGTCKFGQNCRYNHPLRRVFKPVGDKERRFEESIESTDDARKIECKYFQTPGGCKYRDTCRYNHSGRKIEKENLELNFLGLPIRLCSFQLNLSPNKFSSALISSAQLL</sequence>
<accession>A0AAW1LHY4</accession>
<dbReference type="Pfam" id="PF14608">
    <property type="entry name" value="zf-CCCH_2"/>
    <property type="match status" value="1"/>
</dbReference>